<dbReference type="InterPro" id="IPR001828">
    <property type="entry name" value="ANF_lig-bd_rcpt"/>
</dbReference>
<evidence type="ECO:0000259" key="18">
    <source>
        <dbReference type="PROSITE" id="PS50011"/>
    </source>
</evidence>
<keyword evidence="17" id="KW-0732">Signal</keyword>
<comment type="catalytic activity">
    <reaction evidence="1 15">
        <text>GTP = 3',5'-cyclic GMP + diphosphate</text>
        <dbReference type="Rhea" id="RHEA:13665"/>
        <dbReference type="ChEBI" id="CHEBI:33019"/>
        <dbReference type="ChEBI" id="CHEBI:37565"/>
        <dbReference type="ChEBI" id="CHEBI:57746"/>
        <dbReference type="EC" id="4.6.1.2"/>
    </reaction>
</comment>
<evidence type="ECO:0000256" key="5">
    <source>
        <dbReference type="ARBA" id="ARBA00022741"/>
    </source>
</evidence>
<keyword evidence="11" id="KW-0325">Glycoprotein</keyword>
<dbReference type="SUPFAM" id="SSF53822">
    <property type="entry name" value="Periplasmic binding protein-like I"/>
    <property type="match status" value="1"/>
</dbReference>
<reference evidence="24" key="1">
    <citation type="submission" date="2016-11" db="UniProtKB">
        <authorList>
            <consortium name="WormBaseParasite"/>
        </authorList>
    </citation>
    <scope>IDENTIFICATION</scope>
</reference>
<dbReference type="Gene3D" id="3.40.50.2300">
    <property type="match status" value="2"/>
</dbReference>
<evidence type="ECO:0000256" key="6">
    <source>
        <dbReference type="ARBA" id="ARBA00022842"/>
    </source>
</evidence>
<dbReference type="SMART" id="SM00044">
    <property type="entry name" value="CYCc"/>
    <property type="match status" value="1"/>
</dbReference>
<dbReference type="InterPro" id="IPR029787">
    <property type="entry name" value="Nucleotide_cyclase"/>
</dbReference>
<dbReference type="InterPro" id="IPR018297">
    <property type="entry name" value="A/G_cyclase_CS"/>
</dbReference>
<feature type="coiled-coil region" evidence="16">
    <location>
        <begin position="841"/>
        <end position="879"/>
    </location>
</feature>
<evidence type="ECO:0000256" key="14">
    <source>
        <dbReference type="RuleBase" id="RU000405"/>
    </source>
</evidence>
<evidence type="ECO:0000256" key="10">
    <source>
        <dbReference type="ARBA" id="ARBA00023170"/>
    </source>
</evidence>
<keyword evidence="6" id="KW-0460">Magnesium</keyword>
<accession>A0A1I7RXG9</accession>
<evidence type="ECO:0000313" key="22">
    <source>
        <dbReference type="Proteomes" id="UP000095284"/>
    </source>
</evidence>
<dbReference type="Proteomes" id="UP000582659">
    <property type="component" value="Unassembled WGS sequence"/>
</dbReference>
<dbReference type="GO" id="GO:0009581">
    <property type="term" value="P:detection of external stimulus"/>
    <property type="evidence" value="ECO:0007669"/>
    <property type="project" value="UniProtKB-ARBA"/>
</dbReference>
<keyword evidence="4" id="KW-0812">Transmembrane</keyword>
<evidence type="ECO:0000256" key="7">
    <source>
        <dbReference type="ARBA" id="ARBA00022989"/>
    </source>
</evidence>
<dbReference type="SUPFAM" id="SSF55073">
    <property type="entry name" value="Nucleotide cyclase"/>
    <property type="match status" value="1"/>
</dbReference>
<evidence type="ECO:0000313" key="23">
    <source>
        <dbReference type="Proteomes" id="UP000659654"/>
    </source>
</evidence>
<evidence type="ECO:0000313" key="21">
    <source>
        <dbReference type="EMBL" id="CAG9126410.1"/>
    </source>
</evidence>
<dbReference type="InterPro" id="IPR050401">
    <property type="entry name" value="Cyclic_nucleotide_synthase"/>
</dbReference>
<dbReference type="GO" id="GO:0035556">
    <property type="term" value="P:intracellular signal transduction"/>
    <property type="evidence" value="ECO:0007669"/>
    <property type="project" value="InterPro"/>
</dbReference>
<evidence type="ECO:0000256" key="12">
    <source>
        <dbReference type="ARBA" id="ARBA00023239"/>
    </source>
</evidence>
<evidence type="ECO:0000256" key="3">
    <source>
        <dbReference type="ARBA" id="ARBA00012202"/>
    </source>
</evidence>
<organism evidence="22 24">
    <name type="scientific">Bursaphelenchus xylophilus</name>
    <name type="common">Pinewood nematode worm</name>
    <name type="synonym">Aphelenchoides xylophilus</name>
    <dbReference type="NCBI Taxonomy" id="6326"/>
    <lineage>
        <taxon>Eukaryota</taxon>
        <taxon>Metazoa</taxon>
        <taxon>Ecdysozoa</taxon>
        <taxon>Nematoda</taxon>
        <taxon>Chromadorea</taxon>
        <taxon>Rhabditida</taxon>
        <taxon>Tylenchina</taxon>
        <taxon>Tylenchomorpha</taxon>
        <taxon>Aphelenchoidea</taxon>
        <taxon>Aphelenchoididae</taxon>
        <taxon>Bursaphelenchus</taxon>
    </lineage>
</organism>
<dbReference type="Pfam" id="PF00211">
    <property type="entry name" value="Guanylate_cyc"/>
    <property type="match status" value="1"/>
</dbReference>
<dbReference type="OrthoDB" id="1890790at2759"/>
<proteinExistence type="inferred from homology"/>
<dbReference type="Pfam" id="PF07714">
    <property type="entry name" value="PK_Tyr_Ser-Thr"/>
    <property type="match status" value="1"/>
</dbReference>
<dbReference type="InterPro" id="IPR001054">
    <property type="entry name" value="A/G_cyclase"/>
</dbReference>
<evidence type="ECO:0000256" key="13">
    <source>
        <dbReference type="ARBA" id="ARBA00023293"/>
    </source>
</evidence>
<keyword evidence="8" id="KW-0342">GTP-binding</keyword>
<feature type="domain" description="Guanylate cyclase" evidence="19">
    <location>
        <begin position="904"/>
        <end position="1034"/>
    </location>
</feature>
<keyword evidence="23" id="KW-1185">Reference proteome</keyword>
<evidence type="ECO:0000256" key="11">
    <source>
        <dbReference type="ARBA" id="ARBA00023180"/>
    </source>
</evidence>
<dbReference type="FunFam" id="1.10.510.10:FF:000941">
    <property type="entry name" value="Guanylate cyclase"/>
    <property type="match status" value="1"/>
</dbReference>
<evidence type="ECO:0000256" key="15">
    <source>
        <dbReference type="RuleBase" id="RU003431"/>
    </source>
</evidence>
<dbReference type="SUPFAM" id="SSF56112">
    <property type="entry name" value="Protein kinase-like (PK-like)"/>
    <property type="match status" value="1"/>
</dbReference>
<keyword evidence="12 14" id="KW-0456">Lyase</keyword>
<comment type="subcellular location">
    <subcellularLocation>
        <location evidence="2">Membrane</location>
        <topology evidence="2">Single-pass type I membrane protein</topology>
    </subcellularLocation>
</comment>
<dbReference type="Gene3D" id="1.10.510.10">
    <property type="entry name" value="Transferase(Phosphotransferase) domain 1"/>
    <property type="match status" value="1"/>
</dbReference>
<dbReference type="GO" id="GO:0009582">
    <property type="term" value="P:detection of abiotic stimulus"/>
    <property type="evidence" value="ECO:0007669"/>
    <property type="project" value="UniProtKB-ARBA"/>
</dbReference>
<dbReference type="EMBL" id="CAJFCV020000005">
    <property type="protein sequence ID" value="CAG9126410.1"/>
    <property type="molecule type" value="Genomic_DNA"/>
</dbReference>
<dbReference type="CDD" id="cd06352">
    <property type="entry name" value="PBP1_NPR_GC-like"/>
    <property type="match status" value="1"/>
</dbReference>
<comment type="similarity">
    <text evidence="14">Belongs to the adenylyl cyclase class-4/guanylyl cyclase family.</text>
</comment>
<evidence type="ECO:0000256" key="8">
    <source>
        <dbReference type="ARBA" id="ARBA00023134"/>
    </source>
</evidence>
<dbReference type="PROSITE" id="PS50011">
    <property type="entry name" value="PROTEIN_KINASE_DOM"/>
    <property type="match status" value="1"/>
</dbReference>
<dbReference type="GO" id="GO:0004672">
    <property type="term" value="F:protein kinase activity"/>
    <property type="evidence" value="ECO:0007669"/>
    <property type="project" value="InterPro"/>
</dbReference>
<dbReference type="Proteomes" id="UP000095284">
    <property type="component" value="Unplaced"/>
</dbReference>
<sequence>MATSGPPWHLLCLLSTLLLLIDAADNETSSPMDSATVGENVDSVIVNVGHIGAIGVMPKSEEILAMCREELWKEGVLDKKFDIKIISSMGCGESFEGVAVGADMYHQQNVKAFIGPYCNAEMDAVSKMAAFWNVPIVGYMAAGTAFSDKTIYKTTARVSLRTINFMAVATVAALKHFKWQKVAIVTQNGVAALERAQAFEAVMHQSGVQVIKKVMFDENSQTKDILASGYMEQLKQSARVIVCIFSNTRDMNKEFMSAATAADMNNPEFVYVLPWLQAEAKDLPPWIGPDGQTMANVKSHFGNCIIIDDSTGFENTLLTPFKEKVSSFGLNVEDLNLENIYGYIHLYDALKLYCLAARKAISETGKLSVIDDGKAIWNRMRSFSFPGLVSAAGESSGTVLMDDLAERAGVFAAFYISTTKEETVKVVEMTPVPLKNCDGLVNKSSCMELRLNDTITGFWPSFDGRLPKDEPDCGFRGERCDYTLLMVGGILAIAAVVLALCGFLLCRTLENSALDKNSWRIFREDLRLINSEELKSMLSIGSTRTKLSNATKFAKHHAIIGTNTHASYHAYPQQRMIRFVRDDLRLLTQMKLVVHDNLNPFLGMSFNEKEEMLILWKFCSRGTVQDIIYNDDVSLDTNFHAAFVRDITLGLEYLHTSQIGYHGSLTPWSCLIDRNWMIKLTDYGIANPIERWSKQGAIGQESLMEDDEKSGAIQATNTLYCAPEMLQNRDNNKRRGMDQNWQKQALNRLQAGDIYAFGMVMHEIMTRKLPFPEDQNISDLCGFLKDGTRTVRPQVQKNDTISADLVSLLEDCWSRNPELRPSIRRVRLNTEHYLKVKGSLVDQMMRMMEQYANNLEKLVQERTGMLEEANERADKLLNQLLPRYVATELKMGRAVAPKMFKEASVMFTDVVGFTTICSTSTPLEVVTMLNNVYTGFDNIITKNGAYKVETIGDAYMIVSGIPQENGSRHLMSVSDVALGFMRYLEDFPVPHRLQDRIRIRAGLHTGPVAAGVVGLTTPRYCLFGDTVNMASRMESTGTPQRIQVSDQFKTELDRLYPEYVTTLRGESEIKGKGLCRTYWLEGTSVAA</sequence>
<keyword evidence="13 15" id="KW-0141">cGMP biosynthesis</keyword>
<evidence type="ECO:0000259" key="19">
    <source>
        <dbReference type="PROSITE" id="PS50125"/>
    </source>
</evidence>
<dbReference type="GO" id="GO:0043005">
    <property type="term" value="C:neuron projection"/>
    <property type="evidence" value="ECO:0007669"/>
    <property type="project" value="UniProtKB-ARBA"/>
</dbReference>
<dbReference type="GO" id="GO:0004016">
    <property type="term" value="F:adenylate cyclase activity"/>
    <property type="evidence" value="ECO:0007669"/>
    <property type="project" value="TreeGrafter"/>
</dbReference>
<dbReference type="PANTHER" id="PTHR11920:SF260">
    <property type="entry name" value="RECEPTOR-TYPE GUANYLATE CYCLASE GCY-23"/>
    <property type="match status" value="1"/>
</dbReference>
<dbReference type="GO" id="GO:0005525">
    <property type="term" value="F:GTP binding"/>
    <property type="evidence" value="ECO:0007669"/>
    <property type="project" value="UniProtKB-KW"/>
</dbReference>
<dbReference type="WBParaSite" id="BXY_0543600.1">
    <property type="protein sequence ID" value="BXY_0543600.1"/>
    <property type="gene ID" value="BXY_0543600"/>
</dbReference>
<dbReference type="GO" id="GO:0042330">
    <property type="term" value="P:taxis"/>
    <property type="evidence" value="ECO:0007669"/>
    <property type="project" value="UniProtKB-ARBA"/>
</dbReference>
<dbReference type="GO" id="GO:0001653">
    <property type="term" value="F:peptide receptor activity"/>
    <property type="evidence" value="ECO:0007669"/>
    <property type="project" value="TreeGrafter"/>
</dbReference>
<dbReference type="InterPro" id="IPR011009">
    <property type="entry name" value="Kinase-like_dom_sf"/>
</dbReference>
<evidence type="ECO:0000313" key="20">
    <source>
        <dbReference type="EMBL" id="CAD5233028.1"/>
    </source>
</evidence>
<keyword evidence="9" id="KW-0472">Membrane</keyword>
<name>A0A1I7RXG9_BURXY</name>
<feature type="signal peptide" evidence="17">
    <location>
        <begin position="1"/>
        <end position="23"/>
    </location>
</feature>
<dbReference type="Proteomes" id="UP000659654">
    <property type="component" value="Unassembled WGS sequence"/>
</dbReference>
<dbReference type="InterPro" id="IPR000719">
    <property type="entry name" value="Prot_kinase_dom"/>
</dbReference>
<dbReference type="GO" id="GO:0007168">
    <property type="term" value="P:receptor guanylyl cyclase signaling pathway"/>
    <property type="evidence" value="ECO:0007669"/>
    <property type="project" value="TreeGrafter"/>
</dbReference>
<keyword evidence="7" id="KW-1133">Transmembrane helix</keyword>
<evidence type="ECO:0000256" key="16">
    <source>
        <dbReference type="SAM" id="Coils"/>
    </source>
</evidence>
<feature type="chain" id="PRO_5035399637" description="Guanylate cyclase" evidence="17">
    <location>
        <begin position="24"/>
        <end position="1087"/>
    </location>
</feature>
<gene>
    <name evidence="20" type="ORF">BXYJ_LOCUS13119</name>
</gene>
<keyword evidence="5" id="KW-0547">Nucleotide-binding</keyword>
<dbReference type="GO" id="GO:0004383">
    <property type="term" value="F:guanylate cyclase activity"/>
    <property type="evidence" value="ECO:0007669"/>
    <property type="project" value="UniProtKB-EC"/>
</dbReference>
<keyword evidence="16" id="KW-0175">Coiled coil</keyword>
<reference evidence="21" key="2">
    <citation type="submission" date="2020-08" db="EMBL/GenBank/DDBJ databases">
        <authorList>
            <person name="Kikuchi T."/>
        </authorList>
    </citation>
    <scope>NUCLEOTIDE SEQUENCE</scope>
    <source>
        <strain evidence="20">Ka4C1</strain>
    </source>
</reference>
<dbReference type="InterPro" id="IPR001245">
    <property type="entry name" value="Ser-Thr/Tyr_kinase_cat_dom"/>
</dbReference>
<dbReference type="eggNOG" id="KOG1023">
    <property type="taxonomic scope" value="Eukaryota"/>
</dbReference>
<feature type="domain" description="Protein kinase" evidence="18">
    <location>
        <begin position="523"/>
        <end position="834"/>
    </location>
</feature>
<dbReference type="InterPro" id="IPR028082">
    <property type="entry name" value="Peripla_BP_I"/>
</dbReference>
<evidence type="ECO:0000256" key="1">
    <source>
        <dbReference type="ARBA" id="ARBA00001436"/>
    </source>
</evidence>
<keyword evidence="10" id="KW-0675">Receptor</keyword>
<evidence type="ECO:0000256" key="17">
    <source>
        <dbReference type="SAM" id="SignalP"/>
    </source>
</evidence>
<dbReference type="EMBL" id="CAJFDI010000005">
    <property type="protein sequence ID" value="CAD5233028.1"/>
    <property type="molecule type" value="Genomic_DNA"/>
</dbReference>
<dbReference type="PROSITE" id="PS00452">
    <property type="entry name" value="GUANYLATE_CYCLASE_1"/>
    <property type="match status" value="1"/>
</dbReference>
<dbReference type="FunFam" id="3.30.70.1230:FF:000035">
    <property type="entry name" value="Guanylate cyclase"/>
    <property type="match status" value="1"/>
</dbReference>
<dbReference type="EC" id="4.6.1.2" evidence="3 15"/>
<dbReference type="PROSITE" id="PS50125">
    <property type="entry name" value="GUANYLATE_CYCLASE_2"/>
    <property type="match status" value="1"/>
</dbReference>
<dbReference type="GO" id="GO:0005524">
    <property type="term" value="F:ATP binding"/>
    <property type="evidence" value="ECO:0007669"/>
    <property type="project" value="InterPro"/>
</dbReference>
<dbReference type="CDD" id="cd07302">
    <property type="entry name" value="CHD"/>
    <property type="match status" value="1"/>
</dbReference>
<protein>
    <recommendedName>
        <fullName evidence="3 15">Guanylate cyclase</fullName>
        <ecNumber evidence="3 15">4.6.1.2</ecNumber>
    </recommendedName>
</protein>
<evidence type="ECO:0000256" key="2">
    <source>
        <dbReference type="ARBA" id="ARBA00004479"/>
    </source>
</evidence>
<dbReference type="GO" id="GO:0005886">
    <property type="term" value="C:plasma membrane"/>
    <property type="evidence" value="ECO:0007669"/>
    <property type="project" value="TreeGrafter"/>
</dbReference>
<evidence type="ECO:0000256" key="4">
    <source>
        <dbReference type="ARBA" id="ARBA00022692"/>
    </source>
</evidence>
<dbReference type="PANTHER" id="PTHR11920">
    <property type="entry name" value="GUANYLYL CYCLASE"/>
    <property type="match status" value="1"/>
</dbReference>
<dbReference type="Pfam" id="PF01094">
    <property type="entry name" value="ANF_receptor"/>
    <property type="match status" value="1"/>
</dbReference>
<evidence type="ECO:0000256" key="9">
    <source>
        <dbReference type="ARBA" id="ARBA00023136"/>
    </source>
</evidence>
<dbReference type="AlphaFoldDB" id="A0A1I7RXG9"/>
<dbReference type="Gene3D" id="3.30.70.1230">
    <property type="entry name" value="Nucleotide cyclase"/>
    <property type="match status" value="1"/>
</dbReference>
<evidence type="ECO:0000313" key="24">
    <source>
        <dbReference type="WBParaSite" id="BXY_0543600.1"/>
    </source>
</evidence>
<dbReference type="GO" id="GO:0009266">
    <property type="term" value="P:response to temperature stimulus"/>
    <property type="evidence" value="ECO:0007669"/>
    <property type="project" value="UniProtKB-ARBA"/>
</dbReference>